<evidence type="ECO:0000259" key="3">
    <source>
        <dbReference type="Pfam" id="PF03358"/>
    </source>
</evidence>
<keyword evidence="2" id="KW-0288">FMN</keyword>
<keyword evidence="1" id="KW-0285">Flavoprotein</keyword>
<protein>
    <submittedName>
        <fullName evidence="4">Multimeric flavodoxin WrbA</fullName>
    </submittedName>
</protein>
<gene>
    <name evidence="4" type="ORF">SAMN02745170_01887</name>
</gene>
<dbReference type="SUPFAM" id="SSF52218">
    <property type="entry name" value="Flavoproteins"/>
    <property type="match status" value="1"/>
</dbReference>
<reference evidence="4 5" key="1">
    <citation type="submission" date="2016-11" db="EMBL/GenBank/DDBJ databases">
        <authorList>
            <person name="Varghese N."/>
            <person name="Submissions S."/>
        </authorList>
    </citation>
    <scope>NUCLEOTIDE SEQUENCE [LARGE SCALE GENOMIC DNA]</scope>
    <source>
        <strain evidence="4 5">DSM 15287</strain>
    </source>
</reference>
<dbReference type="Proteomes" id="UP000322917">
    <property type="component" value="Unassembled WGS sequence"/>
</dbReference>
<accession>A0A1M6H4A5</accession>
<dbReference type="RefSeq" id="WP_149734655.1">
    <property type="nucleotide sequence ID" value="NZ_FQZD01000013.1"/>
</dbReference>
<keyword evidence="5" id="KW-1185">Reference proteome</keyword>
<dbReference type="PANTHER" id="PTHR43278">
    <property type="entry name" value="NAD(P)H-DEPENDENT FMN-CONTAINING OXIDOREDUCTASE YWQN-RELATED"/>
    <property type="match status" value="1"/>
</dbReference>
<dbReference type="GO" id="GO:0016491">
    <property type="term" value="F:oxidoreductase activity"/>
    <property type="evidence" value="ECO:0007669"/>
    <property type="project" value="InterPro"/>
</dbReference>
<proteinExistence type="predicted"/>
<evidence type="ECO:0000313" key="5">
    <source>
        <dbReference type="Proteomes" id="UP000322917"/>
    </source>
</evidence>
<dbReference type="OrthoDB" id="9805976at2"/>
<dbReference type="EMBL" id="FQZD01000013">
    <property type="protein sequence ID" value="SHJ17003.1"/>
    <property type="molecule type" value="Genomic_DNA"/>
</dbReference>
<dbReference type="AlphaFoldDB" id="A0A1M6H4A5"/>
<dbReference type="PANTHER" id="PTHR43278:SF2">
    <property type="entry name" value="IRON-SULFUR FLAVOPROTEIN"/>
    <property type="match status" value="1"/>
</dbReference>
<name>A0A1M6H4A5_9FIRM</name>
<evidence type="ECO:0000256" key="2">
    <source>
        <dbReference type="ARBA" id="ARBA00022643"/>
    </source>
</evidence>
<dbReference type="Pfam" id="PF03358">
    <property type="entry name" value="FMN_red"/>
    <property type="match status" value="1"/>
</dbReference>
<evidence type="ECO:0000256" key="1">
    <source>
        <dbReference type="ARBA" id="ARBA00022630"/>
    </source>
</evidence>
<feature type="domain" description="NADPH-dependent FMN reductase-like" evidence="3">
    <location>
        <begin position="1"/>
        <end position="154"/>
    </location>
</feature>
<dbReference type="Gene3D" id="3.40.50.360">
    <property type="match status" value="1"/>
</dbReference>
<dbReference type="InterPro" id="IPR051796">
    <property type="entry name" value="ISF_SsuE-like"/>
</dbReference>
<sequence length="184" mass="20437">MKVMAFVGSPRRNGNTDRIVRAICKGARESGHEVDLYHLAEMNNKGCIACDACQLAKVDFCSIDDELTTLMPKIAKADCLIVGTPIYMLQVSGVTKHFLDRLRPFLKPDLTAKHLPGKKYITVTCSGAPATAFSHVTEYLNQFFGYFRMESAGHIVAGSLHERDDIIRQSDILEEAEDMGKKIN</sequence>
<organism evidence="4 5">
    <name type="scientific">Propionispora hippei DSM 15287</name>
    <dbReference type="NCBI Taxonomy" id="1123003"/>
    <lineage>
        <taxon>Bacteria</taxon>
        <taxon>Bacillati</taxon>
        <taxon>Bacillota</taxon>
        <taxon>Negativicutes</taxon>
        <taxon>Selenomonadales</taxon>
        <taxon>Sporomusaceae</taxon>
        <taxon>Propionispora</taxon>
    </lineage>
</organism>
<evidence type="ECO:0000313" key="4">
    <source>
        <dbReference type="EMBL" id="SHJ17003.1"/>
    </source>
</evidence>
<dbReference type="InterPro" id="IPR029039">
    <property type="entry name" value="Flavoprotein-like_sf"/>
</dbReference>
<dbReference type="InterPro" id="IPR005025">
    <property type="entry name" value="FMN_Rdtase-like_dom"/>
</dbReference>